<keyword evidence="4" id="KW-1185">Reference proteome</keyword>
<organism evidence="3 4">
    <name type="scientific">Kineosporia mesophila</name>
    <dbReference type="NCBI Taxonomy" id="566012"/>
    <lineage>
        <taxon>Bacteria</taxon>
        <taxon>Bacillati</taxon>
        <taxon>Actinomycetota</taxon>
        <taxon>Actinomycetes</taxon>
        <taxon>Kineosporiales</taxon>
        <taxon>Kineosporiaceae</taxon>
        <taxon>Kineosporia</taxon>
    </lineage>
</organism>
<comment type="caution">
    <text evidence="3">The sequence shown here is derived from an EMBL/GenBank/DDBJ whole genome shotgun (WGS) entry which is preliminary data.</text>
</comment>
<evidence type="ECO:0000313" key="3">
    <source>
        <dbReference type="EMBL" id="GAA3613240.1"/>
    </source>
</evidence>
<name>A0ABP6ZRV3_9ACTN</name>
<dbReference type="PROSITE" id="PS50005">
    <property type="entry name" value="TPR"/>
    <property type="match status" value="3"/>
</dbReference>
<evidence type="ECO:0000256" key="1">
    <source>
        <dbReference type="PROSITE-ProRule" id="PRU00339"/>
    </source>
</evidence>
<dbReference type="PANTHER" id="PTHR47691:SF3">
    <property type="entry name" value="HTH-TYPE TRANSCRIPTIONAL REGULATOR RV0890C-RELATED"/>
    <property type="match status" value="1"/>
</dbReference>
<dbReference type="Gene3D" id="1.10.10.10">
    <property type="entry name" value="Winged helix-like DNA-binding domain superfamily/Winged helix DNA-binding domain"/>
    <property type="match status" value="1"/>
</dbReference>
<dbReference type="InterPro" id="IPR027417">
    <property type="entry name" value="P-loop_NTPase"/>
</dbReference>
<reference evidence="4" key="1">
    <citation type="journal article" date="2019" name="Int. J. Syst. Evol. Microbiol.">
        <title>The Global Catalogue of Microorganisms (GCM) 10K type strain sequencing project: providing services to taxonomists for standard genome sequencing and annotation.</title>
        <authorList>
            <consortium name="The Broad Institute Genomics Platform"/>
            <consortium name="The Broad Institute Genome Sequencing Center for Infectious Disease"/>
            <person name="Wu L."/>
            <person name="Ma J."/>
        </authorList>
    </citation>
    <scope>NUCLEOTIDE SEQUENCE [LARGE SCALE GENOMIC DNA]</scope>
    <source>
        <strain evidence="4">JCM 16902</strain>
    </source>
</reference>
<feature type="repeat" description="TPR" evidence="1">
    <location>
        <begin position="574"/>
        <end position="607"/>
    </location>
</feature>
<dbReference type="SUPFAM" id="SSF48452">
    <property type="entry name" value="TPR-like"/>
    <property type="match status" value="1"/>
</dbReference>
<dbReference type="EMBL" id="BAAAZO010000005">
    <property type="protein sequence ID" value="GAA3613240.1"/>
    <property type="molecule type" value="Genomic_DNA"/>
</dbReference>
<accession>A0ABP6ZRV3</accession>
<feature type="repeat" description="TPR" evidence="1">
    <location>
        <begin position="654"/>
        <end position="687"/>
    </location>
</feature>
<evidence type="ECO:0000313" key="4">
    <source>
        <dbReference type="Proteomes" id="UP001501074"/>
    </source>
</evidence>
<sequence>MQIPDPNTADTPAQFQEALAELVRERGSLREVSRETGVSKTTVAQILDRAQFPQQATVQLLARRYDPDRKDAWHAAWHRNRPLPSDRAAGSEAGQELLLGRLPLPVSIFHGRDASLAKLRSALLTSPDPVAPAVVVIDGMAGVGKTALAVQVAHDVTDLFPGGCHFVDLRGFSRSTPPRTPYDVLGLLLRKLDPETEAPVDPDQRVEAYREFLAGSPTLIILDNVRASHQLAGLLVGPGPSRTVITSRHQLPSLNEVFPLPLRVLSEQESLDLLRAIIPPRRRHDQEADLRRIARFCEGLPLALRIVAAKLVRRQAWTVGHLADRLDDQRIGLSEIDDGERNLVAAFELSYTDLPADGRRFFRLLGAAPGIDIDPDRAAALTGLTVREADHLLEDLLDANLLIQLTAGRYRLHDLLSAYAAGKAAENRDEESAALRILFEWTIRSASSRGADLLASDERAERVEAARDWFTVERDNLVATVRAANSHAEPDVVIDLAQALESPLFIAGQYALALSVAELRLGAARKTSNVRAIALTQLAMTQSCVRFGNYEAALTHCNGALKAFDEINDQAGQGSALKEMGNIFWYRNRYPQALEHYHQALALQEHVGDQKGQGTSLSNIGAVHWQLGEWQAALDHYRLALSLRRSLGQRIGTAQTLNNVGLAYERMGMLAEAREALTEALDLGSAIDDRAQRCATLTNLGNVCRRTGTYDAGEEYLRQAIEIAQAIGSRILEIEARNCLGDLEFEVSRPAAAQLDYEQALASSINGVDRYEEAHAREGLGKVAIHLGDPGVAVQELTRAAELYEDVGTRFDRDRVQQLLRDLTL</sequence>
<dbReference type="InterPro" id="IPR036388">
    <property type="entry name" value="WH-like_DNA-bd_sf"/>
</dbReference>
<evidence type="ECO:0000259" key="2">
    <source>
        <dbReference type="Pfam" id="PF00931"/>
    </source>
</evidence>
<dbReference type="Gene3D" id="1.25.40.10">
    <property type="entry name" value="Tetratricopeptide repeat domain"/>
    <property type="match status" value="2"/>
</dbReference>
<dbReference type="SUPFAM" id="SSF52540">
    <property type="entry name" value="P-loop containing nucleoside triphosphate hydrolases"/>
    <property type="match status" value="1"/>
</dbReference>
<gene>
    <name evidence="3" type="ORF">GCM10022223_31710</name>
</gene>
<feature type="repeat" description="TPR" evidence="1">
    <location>
        <begin position="614"/>
        <end position="647"/>
    </location>
</feature>
<feature type="domain" description="NB-ARC" evidence="2">
    <location>
        <begin position="114"/>
        <end position="277"/>
    </location>
</feature>
<dbReference type="Pfam" id="PF13424">
    <property type="entry name" value="TPR_12"/>
    <property type="match status" value="3"/>
</dbReference>
<dbReference type="Pfam" id="PF00931">
    <property type="entry name" value="NB-ARC"/>
    <property type="match status" value="1"/>
</dbReference>
<dbReference type="Proteomes" id="UP001501074">
    <property type="component" value="Unassembled WGS sequence"/>
</dbReference>
<dbReference type="InterPro" id="IPR002182">
    <property type="entry name" value="NB-ARC"/>
</dbReference>
<keyword evidence="1" id="KW-0802">TPR repeat</keyword>
<dbReference type="SUPFAM" id="SSF81901">
    <property type="entry name" value="HCP-like"/>
    <property type="match status" value="1"/>
</dbReference>
<dbReference type="InterPro" id="IPR019734">
    <property type="entry name" value="TPR_rpt"/>
</dbReference>
<protein>
    <submittedName>
        <fullName evidence="3">Tetratricopeptide repeat protein</fullName>
    </submittedName>
</protein>
<dbReference type="PRINTS" id="PR00364">
    <property type="entry name" value="DISEASERSIST"/>
</dbReference>
<proteinExistence type="predicted"/>
<dbReference type="InterPro" id="IPR011990">
    <property type="entry name" value="TPR-like_helical_dom_sf"/>
</dbReference>
<dbReference type="Gene3D" id="3.40.50.300">
    <property type="entry name" value="P-loop containing nucleotide triphosphate hydrolases"/>
    <property type="match status" value="1"/>
</dbReference>
<dbReference type="PANTHER" id="PTHR47691">
    <property type="entry name" value="REGULATOR-RELATED"/>
    <property type="match status" value="1"/>
</dbReference>
<dbReference type="SMART" id="SM00028">
    <property type="entry name" value="TPR"/>
    <property type="match status" value="7"/>
</dbReference>
<dbReference type="RefSeq" id="WP_231488716.1">
    <property type="nucleotide sequence ID" value="NZ_BAAAZO010000005.1"/>
</dbReference>